<dbReference type="Proteomes" id="UP001233673">
    <property type="component" value="Unassembled WGS sequence"/>
</dbReference>
<reference evidence="2" key="1">
    <citation type="submission" date="2023-05" db="EMBL/GenBank/DDBJ databases">
        <title>Draft genome of Pseudofrankia sp. BMG5.37.</title>
        <authorList>
            <person name="Gtari M."/>
            <person name="Ghodhbane F."/>
            <person name="Sbissi I."/>
        </authorList>
    </citation>
    <scope>NUCLEOTIDE SEQUENCE [LARGE SCALE GENOMIC DNA]</scope>
    <source>
        <strain evidence="2">BMG 814</strain>
    </source>
</reference>
<evidence type="ECO:0000313" key="2">
    <source>
        <dbReference type="Proteomes" id="UP001233673"/>
    </source>
</evidence>
<evidence type="ECO:0008006" key="3">
    <source>
        <dbReference type="Google" id="ProtNLM"/>
    </source>
</evidence>
<dbReference type="RefSeq" id="WP_306000146.1">
    <property type="nucleotide sequence ID" value="NZ_JASNFN010000013.1"/>
</dbReference>
<keyword evidence="2" id="KW-1185">Reference proteome</keyword>
<gene>
    <name evidence="1" type="ORF">QOZ88_12830</name>
</gene>
<accession>A0ABT9ID72</accession>
<organism evidence="1 2">
    <name type="scientific">Blastococcus carthaginiensis</name>
    <dbReference type="NCBI Taxonomy" id="3050034"/>
    <lineage>
        <taxon>Bacteria</taxon>
        <taxon>Bacillati</taxon>
        <taxon>Actinomycetota</taxon>
        <taxon>Actinomycetes</taxon>
        <taxon>Geodermatophilales</taxon>
        <taxon>Geodermatophilaceae</taxon>
        <taxon>Blastococcus</taxon>
    </lineage>
</organism>
<dbReference type="EMBL" id="JASNFN010000013">
    <property type="protein sequence ID" value="MDP5183523.1"/>
    <property type="molecule type" value="Genomic_DNA"/>
</dbReference>
<protein>
    <recommendedName>
        <fullName evidence="3">TrkA domain protein</fullName>
    </recommendedName>
</protein>
<name>A0ABT9ID72_9ACTN</name>
<proteinExistence type="predicted"/>
<evidence type="ECO:0000313" key="1">
    <source>
        <dbReference type="EMBL" id="MDP5183523.1"/>
    </source>
</evidence>
<sequence>MATLQLTPSTLSVHLTPGEKIAGLLRDVDVPRSAISEVEVVTDAVSATRGLRAPGLALPGVRKIGTWRRPGERMLVCVRRGQPAVRMRLEGQRYDTLLVGADDATAVAASLRRAG</sequence>
<comment type="caution">
    <text evidence="1">The sequence shown here is derived from an EMBL/GenBank/DDBJ whole genome shotgun (WGS) entry which is preliminary data.</text>
</comment>